<gene>
    <name evidence="15" type="primary">LOC110490338</name>
</gene>
<evidence type="ECO:0000313" key="15">
    <source>
        <dbReference type="Ensembl" id="ENSOMYP00000098724.2"/>
    </source>
</evidence>
<evidence type="ECO:0000256" key="12">
    <source>
        <dbReference type="RuleBase" id="RU000304"/>
    </source>
</evidence>
<dbReference type="FunFam" id="1.10.510.10:FF:000061">
    <property type="entry name" value="Putative cyclin-dependent kinase 17"/>
    <property type="match status" value="1"/>
</dbReference>
<dbReference type="InterPro" id="IPR017441">
    <property type="entry name" value="Protein_kinase_ATP_BS"/>
</dbReference>
<keyword evidence="7" id="KW-0418">Kinase</keyword>
<evidence type="ECO:0000256" key="3">
    <source>
        <dbReference type="ARBA" id="ARBA00022527"/>
    </source>
</evidence>
<keyword evidence="4" id="KW-0597">Phosphoprotein</keyword>
<dbReference type="InterPro" id="IPR011009">
    <property type="entry name" value="Kinase-like_dom_sf"/>
</dbReference>
<keyword evidence="5" id="KW-0808">Transferase</keyword>
<evidence type="ECO:0000256" key="4">
    <source>
        <dbReference type="ARBA" id="ARBA00022553"/>
    </source>
</evidence>
<dbReference type="FunFam" id="3.30.200.20:FF:000007">
    <property type="entry name" value="Cyclin-dependent kinase 14, putative"/>
    <property type="match status" value="1"/>
</dbReference>
<evidence type="ECO:0000256" key="7">
    <source>
        <dbReference type="ARBA" id="ARBA00022777"/>
    </source>
</evidence>
<dbReference type="PROSITE" id="PS50011">
    <property type="entry name" value="PROTEIN_KINASE_DOM"/>
    <property type="match status" value="1"/>
</dbReference>
<keyword evidence="6 11" id="KW-0547">Nucleotide-binding</keyword>
<feature type="compositionally biased region" description="Polar residues" evidence="13">
    <location>
        <begin position="55"/>
        <end position="69"/>
    </location>
</feature>
<dbReference type="Gene3D" id="3.30.200.20">
    <property type="entry name" value="Phosphorylase Kinase, domain 1"/>
    <property type="match status" value="1"/>
</dbReference>
<evidence type="ECO:0000256" key="9">
    <source>
        <dbReference type="ARBA" id="ARBA00047811"/>
    </source>
</evidence>
<protein>
    <recommendedName>
        <fullName evidence="2">cyclin-dependent kinase</fullName>
        <ecNumber evidence="2">2.7.11.22</ecNumber>
    </recommendedName>
</protein>
<dbReference type="Ensembl" id="ENSOMYT00000107180.2">
    <property type="protein sequence ID" value="ENSOMYP00000098724.2"/>
    <property type="gene ID" value="ENSOMYG00000043622.2"/>
</dbReference>
<evidence type="ECO:0000256" key="10">
    <source>
        <dbReference type="ARBA" id="ARBA00048367"/>
    </source>
</evidence>
<dbReference type="GO" id="GO:0005737">
    <property type="term" value="C:cytoplasm"/>
    <property type="evidence" value="ECO:0007669"/>
    <property type="project" value="TreeGrafter"/>
</dbReference>
<dbReference type="GeneTree" id="ENSGT00940000155834"/>
<dbReference type="PROSITE" id="PS00108">
    <property type="entry name" value="PROTEIN_KINASE_ST"/>
    <property type="match status" value="1"/>
</dbReference>
<reference evidence="15" key="2">
    <citation type="submission" date="2025-08" db="UniProtKB">
        <authorList>
            <consortium name="Ensembl"/>
        </authorList>
    </citation>
    <scope>IDENTIFICATION</scope>
</reference>
<dbReference type="InterPro" id="IPR050108">
    <property type="entry name" value="CDK"/>
</dbReference>
<dbReference type="Proteomes" id="UP000694395">
    <property type="component" value="Chromosome 15"/>
</dbReference>
<evidence type="ECO:0000313" key="16">
    <source>
        <dbReference type="Proteomes" id="UP000694395"/>
    </source>
</evidence>
<feature type="domain" description="Protein kinase" evidence="14">
    <location>
        <begin position="137"/>
        <end position="418"/>
    </location>
</feature>
<evidence type="ECO:0000256" key="1">
    <source>
        <dbReference type="ARBA" id="ARBA00006485"/>
    </source>
</evidence>
<dbReference type="InterPro" id="IPR000719">
    <property type="entry name" value="Prot_kinase_dom"/>
</dbReference>
<evidence type="ECO:0000256" key="2">
    <source>
        <dbReference type="ARBA" id="ARBA00012425"/>
    </source>
</evidence>
<feature type="compositionally biased region" description="Basic and acidic residues" evidence="13">
    <location>
        <begin position="34"/>
        <end position="46"/>
    </location>
</feature>
<dbReference type="SUPFAM" id="SSF56112">
    <property type="entry name" value="Protein kinase-like (PK-like)"/>
    <property type="match status" value="1"/>
</dbReference>
<dbReference type="SMART" id="SM00220">
    <property type="entry name" value="S_TKc"/>
    <property type="match status" value="1"/>
</dbReference>
<dbReference type="PROSITE" id="PS00107">
    <property type="entry name" value="PROTEIN_KINASE_ATP"/>
    <property type="match status" value="1"/>
</dbReference>
<dbReference type="InterPro" id="IPR008271">
    <property type="entry name" value="Ser/Thr_kinase_AS"/>
</dbReference>
<dbReference type="GO" id="GO:0004693">
    <property type="term" value="F:cyclin-dependent protein serine/threonine kinase activity"/>
    <property type="evidence" value="ECO:0007669"/>
    <property type="project" value="UniProtKB-EC"/>
</dbReference>
<dbReference type="EC" id="2.7.11.22" evidence="2"/>
<keyword evidence="3 12" id="KW-0723">Serine/threonine-protein kinase</keyword>
<organism evidence="15 16">
    <name type="scientific">Oncorhynchus mykiss</name>
    <name type="common">Rainbow trout</name>
    <name type="synonym">Salmo gairdneri</name>
    <dbReference type="NCBI Taxonomy" id="8022"/>
    <lineage>
        <taxon>Eukaryota</taxon>
        <taxon>Metazoa</taxon>
        <taxon>Chordata</taxon>
        <taxon>Craniata</taxon>
        <taxon>Vertebrata</taxon>
        <taxon>Euteleostomi</taxon>
        <taxon>Actinopterygii</taxon>
        <taxon>Neopterygii</taxon>
        <taxon>Teleostei</taxon>
        <taxon>Protacanthopterygii</taxon>
        <taxon>Salmoniformes</taxon>
        <taxon>Salmonidae</taxon>
        <taxon>Salmoninae</taxon>
        <taxon>Oncorhynchus</taxon>
    </lineage>
</organism>
<keyword evidence="8 11" id="KW-0067">ATP-binding</keyword>
<evidence type="ECO:0000256" key="11">
    <source>
        <dbReference type="PROSITE-ProRule" id="PRU10141"/>
    </source>
</evidence>
<feature type="binding site" evidence="11">
    <location>
        <position position="166"/>
    </location>
    <ligand>
        <name>ATP</name>
        <dbReference type="ChEBI" id="CHEBI:30616"/>
    </ligand>
</feature>
<feature type="region of interest" description="Disordered" evidence="13">
    <location>
        <begin position="30"/>
        <end position="70"/>
    </location>
</feature>
<keyword evidence="16" id="KW-1185">Reference proteome</keyword>
<evidence type="ECO:0000256" key="5">
    <source>
        <dbReference type="ARBA" id="ARBA00022679"/>
    </source>
</evidence>
<reference evidence="15" key="1">
    <citation type="submission" date="2020-07" db="EMBL/GenBank/DDBJ databases">
        <title>A long reads based de novo assembly of the rainbow trout Arlee double haploid line genome.</title>
        <authorList>
            <person name="Gao G."/>
            <person name="Palti Y."/>
        </authorList>
    </citation>
    <scope>NUCLEOTIDE SEQUENCE [LARGE SCALE GENOMIC DNA]</scope>
</reference>
<proteinExistence type="inferred from homology"/>
<reference evidence="15" key="3">
    <citation type="submission" date="2025-09" db="UniProtKB">
        <authorList>
            <consortium name="Ensembl"/>
        </authorList>
    </citation>
    <scope>IDENTIFICATION</scope>
</reference>
<dbReference type="AlphaFoldDB" id="A0A8C7UI22"/>
<comment type="similarity">
    <text evidence="1">Belongs to the protein kinase superfamily. CMGC Ser/Thr protein kinase family. CDC2/CDKX subfamily.</text>
</comment>
<comment type="catalytic activity">
    <reaction evidence="9">
        <text>L-threonyl-[protein] + ATP = O-phospho-L-threonyl-[protein] + ADP + H(+)</text>
        <dbReference type="Rhea" id="RHEA:46608"/>
        <dbReference type="Rhea" id="RHEA-COMP:11060"/>
        <dbReference type="Rhea" id="RHEA-COMP:11605"/>
        <dbReference type="ChEBI" id="CHEBI:15378"/>
        <dbReference type="ChEBI" id="CHEBI:30013"/>
        <dbReference type="ChEBI" id="CHEBI:30616"/>
        <dbReference type="ChEBI" id="CHEBI:61977"/>
        <dbReference type="ChEBI" id="CHEBI:456216"/>
        <dbReference type="EC" id="2.7.11.22"/>
    </reaction>
</comment>
<evidence type="ECO:0000256" key="8">
    <source>
        <dbReference type="ARBA" id="ARBA00022840"/>
    </source>
</evidence>
<evidence type="ECO:0000259" key="14">
    <source>
        <dbReference type="PROSITE" id="PS50011"/>
    </source>
</evidence>
<comment type="catalytic activity">
    <reaction evidence="10">
        <text>L-seryl-[protein] + ATP = O-phospho-L-seryl-[protein] + ADP + H(+)</text>
        <dbReference type="Rhea" id="RHEA:17989"/>
        <dbReference type="Rhea" id="RHEA-COMP:9863"/>
        <dbReference type="Rhea" id="RHEA-COMP:11604"/>
        <dbReference type="ChEBI" id="CHEBI:15378"/>
        <dbReference type="ChEBI" id="CHEBI:29999"/>
        <dbReference type="ChEBI" id="CHEBI:30616"/>
        <dbReference type="ChEBI" id="CHEBI:83421"/>
        <dbReference type="ChEBI" id="CHEBI:456216"/>
        <dbReference type="EC" id="2.7.11.22"/>
    </reaction>
</comment>
<dbReference type="Pfam" id="PF00069">
    <property type="entry name" value="Pkinase"/>
    <property type="match status" value="1"/>
</dbReference>
<accession>A0A8C7UI22</accession>
<name>A0A8C7UI22_ONCMY</name>
<sequence length="458" mass="51973">MKRFKRRLSLTLRSSHTIDESLSELAEQMTIEDGGNKDSDIVHENLKMGSDGESDQASGTSSDEVQSPTGVCLRNRVQRRISMEDLNKRLSLPADIRIPDGYLEKLQLSSPTFDQPLSRLSRRASLSEIGFGKLETYIKLDKLGEGTYATVFKGRSKLTDNLVALKEIRLEHEEGAPCTAIREVSLLKDLKHANIVTLHDIVHTDKSLTLVFEYLDKDLKQYMDDCGNIMSMHNVKIFLFQILRGLAYCHKRKVLHRDLKPQNLLINERGELKLADFGLARAKSVPTKTYSNEVVTLWYRPPDVLLGSSEYSTQIDMWGVGCIFYEMAAGRPLFPGSTVEDELHLIFRLLGTPSEDNWPGISGVEEFKSYNFPKYKPQPFINHAPRLDTEGIELVLSFLKYESKKRISADEAMKQAYFKSLGTQVHTLHESISIFTLKDIQLQRDPGYRNSSHLESGV</sequence>
<dbReference type="GO" id="GO:0005634">
    <property type="term" value="C:nucleus"/>
    <property type="evidence" value="ECO:0007669"/>
    <property type="project" value="TreeGrafter"/>
</dbReference>
<dbReference type="Gene3D" id="1.10.510.10">
    <property type="entry name" value="Transferase(Phosphotransferase) domain 1"/>
    <property type="match status" value="1"/>
</dbReference>
<evidence type="ECO:0000256" key="6">
    <source>
        <dbReference type="ARBA" id="ARBA00022741"/>
    </source>
</evidence>
<evidence type="ECO:0000256" key="13">
    <source>
        <dbReference type="SAM" id="MobiDB-lite"/>
    </source>
</evidence>
<dbReference type="GO" id="GO:0005524">
    <property type="term" value="F:ATP binding"/>
    <property type="evidence" value="ECO:0007669"/>
    <property type="project" value="UniProtKB-UniRule"/>
</dbReference>
<dbReference type="PANTHER" id="PTHR24056">
    <property type="entry name" value="CELL DIVISION PROTEIN KINASE"/>
    <property type="match status" value="1"/>
</dbReference>
<dbReference type="PANTHER" id="PTHR24056:SF128">
    <property type="entry name" value="CYCLIN-DEPENDENT KINASE 17"/>
    <property type="match status" value="1"/>
</dbReference>